<dbReference type="EMBL" id="NEKC01000007">
    <property type="protein sequence ID" value="OTA29309.1"/>
    <property type="molecule type" value="Genomic_DNA"/>
</dbReference>
<dbReference type="PANTHER" id="PTHR47505:SF1">
    <property type="entry name" value="DNA UTILIZATION PROTEIN YHGH"/>
    <property type="match status" value="1"/>
</dbReference>
<dbReference type="InterPro" id="IPR029057">
    <property type="entry name" value="PRTase-like"/>
</dbReference>
<dbReference type="PANTHER" id="PTHR47505">
    <property type="entry name" value="DNA UTILIZATION PROTEIN YHGH"/>
    <property type="match status" value="1"/>
</dbReference>
<organism evidence="2 3">
    <name type="scientific">Alloscardovia macacae</name>
    <dbReference type="NCBI Taxonomy" id="1160091"/>
    <lineage>
        <taxon>Bacteria</taxon>
        <taxon>Bacillati</taxon>
        <taxon>Actinomycetota</taxon>
        <taxon>Actinomycetes</taxon>
        <taxon>Bifidobacteriales</taxon>
        <taxon>Bifidobacteriaceae</taxon>
        <taxon>Alloscardovia</taxon>
    </lineage>
</organism>
<sequence>MGEQTFRDREEDFRLVVGSFAHAARYASRYDHLCPSCSGLKSEKYKECFTCISLQKQALQLNGGLADATYFGFYAVKGTQMYRTMFQYKIPRMNDVRIVASILEDTFITHYDDFIQEMGESPTAWATIPSQTDSRRYGRPHPLRIIAKSIFSQIGIPEVILECDSAKSDYSGNRRGYSPDIFHVSGGVDETNGHVLLIDDSWTTGHSIQSAAGALKQSGIQRVTAFCIARIIDGEYWEKQLGSEVFSVFSNLPFEPHNPWKRKKEY</sequence>
<accession>A0A1Y2SVL6</accession>
<dbReference type="OrthoDB" id="3403421at2"/>
<dbReference type="InterPro" id="IPR000836">
    <property type="entry name" value="PRTase_dom"/>
</dbReference>
<evidence type="ECO:0000256" key="1">
    <source>
        <dbReference type="ARBA" id="ARBA00008007"/>
    </source>
</evidence>
<protein>
    <recommendedName>
        <fullName evidence="4">Phosphoribosyltransferase domain-containing protein</fullName>
    </recommendedName>
</protein>
<reference evidence="2 3" key="1">
    <citation type="submission" date="2017-04" db="EMBL/GenBank/DDBJ databases">
        <title>Draft genome sequences of Alloscardovia macacae UMA81211 and UMA81212 isolated from the feces of a rhesus macaque (Macaca mulatta).</title>
        <authorList>
            <person name="Albert K."/>
            <person name="Sela D.A."/>
        </authorList>
    </citation>
    <scope>NUCLEOTIDE SEQUENCE [LARGE SCALE GENOMIC DNA]</scope>
    <source>
        <strain evidence="2 3">UMA81212</strain>
    </source>
</reference>
<dbReference type="RefSeq" id="WP_086106555.1">
    <property type="nucleotide sequence ID" value="NZ_NEKB01000003.1"/>
</dbReference>
<evidence type="ECO:0000313" key="2">
    <source>
        <dbReference type="EMBL" id="OTA29309.1"/>
    </source>
</evidence>
<name>A0A1Y2SVL6_9BIFI</name>
<comment type="caution">
    <text evidence="2">The sequence shown here is derived from an EMBL/GenBank/DDBJ whole genome shotgun (WGS) entry which is preliminary data.</text>
</comment>
<dbReference type="Proteomes" id="UP000243540">
    <property type="component" value="Unassembled WGS sequence"/>
</dbReference>
<evidence type="ECO:0008006" key="4">
    <source>
        <dbReference type="Google" id="ProtNLM"/>
    </source>
</evidence>
<gene>
    <name evidence="2" type="ORF">B9T39_04105</name>
</gene>
<dbReference type="SUPFAM" id="SSF53271">
    <property type="entry name" value="PRTase-like"/>
    <property type="match status" value="1"/>
</dbReference>
<evidence type="ECO:0000313" key="3">
    <source>
        <dbReference type="Proteomes" id="UP000243540"/>
    </source>
</evidence>
<dbReference type="STRING" id="1160091.B9T39_04105"/>
<dbReference type="AlphaFoldDB" id="A0A1Y2SVL6"/>
<comment type="similarity">
    <text evidence="1">Belongs to the ComF/GntX family.</text>
</comment>
<proteinExistence type="inferred from homology"/>
<dbReference type="CDD" id="cd06223">
    <property type="entry name" value="PRTases_typeI"/>
    <property type="match status" value="1"/>
</dbReference>
<dbReference type="InterPro" id="IPR051910">
    <property type="entry name" value="ComF/GntX_DNA_util-trans"/>
</dbReference>
<dbReference type="Gene3D" id="3.40.50.2020">
    <property type="match status" value="1"/>
</dbReference>